<protein>
    <submittedName>
        <fullName evidence="1">Uncharacterized protein</fullName>
    </submittedName>
</protein>
<dbReference type="Proteomes" id="UP001392318">
    <property type="component" value="Unassembled WGS sequence"/>
</dbReference>
<reference evidence="1" key="1">
    <citation type="submission" date="2024-01" db="EMBL/GenBank/DDBJ databases">
        <title>The diversity of rhizobia nodulating Mimosa spp. in eleven states of Brazil covering several biomes is determined by host plant, location, and edaphic factors.</title>
        <authorList>
            <person name="Rouws L."/>
            <person name="Barauna A."/>
            <person name="Beukes C."/>
            <person name="De Faria S.M."/>
            <person name="Gross E."/>
            <person name="Dos Reis Junior F.B."/>
            <person name="Simon M."/>
            <person name="Maluk M."/>
            <person name="Odee D.W."/>
            <person name="Kenicer G."/>
            <person name="Young J.P.W."/>
            <person name="Reis V.M."/>
            <person name="Zilli J."/>
            <person name="James E.K."/>
        </authorList>
    </citation>
    <scope>NUCLEOTIDE SEQUENCE</scope>
    <source>
        <strain evidence="1">JPY452</strain>
    </source>
</reference>
<comment type="caution">
    <text evidence="1">The sequence shown here is derived from an EMBL/GenBank/DDBJ whole genome shotgun (WGS) entry which is preliminary data.</text>
</comment>
<evidence type="ECO:0000313" key="2">
    <source>
        <dbReference type="Proteomes" id="UP001392318"/>
    </source>
</evidence>
<proteinExistence type="predicted"/>
<sequence>MTSIGSQDAAAAVEAQRHSEAQCLDHSQATHNGMRFATLHHGTSYAYGGNSGHARQIRSINTRNLLRLGWLRSVMRRSRHGEYAGGAEESGGSEVSVFHPCDAAVARRQDGRGGHAQHEGRGASDQGGSQEHRKKLHVKATGGSMRKSLRPHDGGQQGSSGDGTGGGGGSQQQRERQPDDRRDARQSGAASETIKQTGTASPLAAIAACFDAASDDSRHSSAMRGIWGHGLLDIVDWLAADPSAAFHLGMIQHVRRWLAFRRRNGAQPVAGLGPFVELTKQRAATPMGAVTAGNAVHAGSTPAVATAAPWSRQVQDGDAPLAWGERVRDARLLAPLIWLNGDRPSANDSLDKSIARIGMQEALIGLHATRTTHEELQADAPRSASAASGAGRGVRGTRR</sequence>
<dbReference type="EMBL" id="JAYMRU010000044">
    <property type="protein sequence ID" value="MEM5405590.1"/>
    <property type="molecule type" value="Genomic_DNA"/>
</dbReference>
<organism evidence="1 2">
    <name type="scientific">Paraburkholderia unamae</name>
    <dbReference type="NCBI Taxonomy" id="219649"/>
    <lineage>
        <taxon>Bacteria</taxon>
        <taxon>Pseudomonadati</taxon>
        <taxon>Pseudomonadota</taxon>
        <taxon>Betaproteobacteria</taxon>
        <taxon>Burkholderiales</taxon>
        <taxon>Burkholderiaceae</taxon>
        <taxon>Paraburkholderia</taxon>
    </lineage>
</organism>
<gene>
    <name evidence="1" type="ORF">VSR83_37260</name>
</gene>
<keyword evidence="2" id="KW-1185">Reference proteome</keyword>
<name>A0ACC6RVR0_9BURK</name>
<evidence type="ECO:0000313" key="1">
    <source>
        <dbReference type="EMBL" id="MEM5405590.1"/>
    </source>
</evidence>
<accession>A0ACC6RVR0</accession>